<dbReference type="PANTHER" id="PTHR33048">
    <property type="entry name" value="PTH11-LIKE INTEGRAL MEMBRANE PROTEIN (AFU_ORTHOLOGUE AFUA_5G11245)"/>
    <property type="match status" value="1"/>
</dbReference>
<gene>
    <name evidence="9" type="ORF">BO71DRAFT_401046</name>
</gene>
<evidence type="ECO:0000256" key="6">
    <source>
        <dbReference type="SAM" id="MobiDB-lite"/>
    </source>
</evidence>
<reference evidence="9 10" key="1">
    <citation type="submission" date="2018-02" db="EMBL/GenBank/DDBJ databases">
        <title>The genomes of Aspergillus section Nigri reveals drivers in fungal speciation.</title>
        <authorList>
            <consortium name="DOE Joint Genome Institute"/>
            <person name="Vesth T.C."/>
            <person name="Nybo J."/>
            <person name="Theobald S."/>
            <person name="Brandl J."/>
            <person name="Frisvad J.C."/>
            <person name="Nielsen K.F."/>
            <person name="Lyhne E.K."/>
            <person name="Kogle M.E."/>
            <person name="Kuo A."/>
            <person name="Riley R."/>
            <person name="Clum A."/>
            <person name="Nolan M."/>
            <person name="Lipzen A."/>
            <person name="Salamov A."/>
            <person name="Henrissat B."/>
            <person name="Wiebenga A."/>
            <person name="De vries R.P."/>
            <person name="Grigoriev I.V."/>
            <person name="Mortensen U.H."/>
            <person name="Andersen M.R."/>
            <person name="Baker S.E."/>
        </authorList>
    </citation>
    <scope>NUCLEOTIDE SEQUENCE [LARGE SCALE GENOMIC DNA]</scope>
    <source>
        <strain evidence="9 10">CBS 707.79</strain>
    </source>
</reference>
<dbReference type="VEuPathDB" id="FungiDB:BO71DRAFT_401046"/>
<feature type="transmembrane region" description="Helical" evidence="7">
    <location>
        <begin position="200"/>
        <end position="221"/>
    </location>
</feature>
<dbReference type="OrthoDB" id="5329176at2759"/>
<keyword evidence="2 7" id="KW-0812">Transmembrane</keyword>
<feature type="region of interest" description="Disordered" evidence="6">
    <location>
        <begin position="283"/>
        <end position="318"/>
    </location>
</feature>
<keyword evidence="3 7" id="KW-1133">Transmembrane helix</keyword>
<feature type="compositionally biased region" description="Basic and acidic residues" evidence="6">
    <location>
        <begin position="290"/>
        <end position="310"/>
    </location>
</feature>
<dbReference type="Pfam" id="PF20684">
    <property type="entry name" value="Fung_rhodopsin"/>
    <property type="match status" value="1"/>
</dbReference>
<feature type="domain" description="Rhodopsin" evidence="8">
    <location>
        <begin position="27"/>
        <end position="262"/>
    </location>
</feature>
<sequence length="374" mass="41944">MAINNLQQLAYVIISIAFAISTCSIILRLYCRWRLQTFGRGEVVAIFLFNLNGIQQAILYISLHYGCGLHTHELSSYQWEHITEWFFIENIFYMLVHWTLKHAFLLFYLRLSPQRTFQRTVYGAMILNTLVIIANWLLAFLQCRPLEAIFHPTEYLSANCINTYVVTMVPTGLNVFMDIIILALPIPTVMKLQVSAQRQVALGVICFGSLSLVTLLCRFYVQKQLISSSDTAWVMGRMVIITAIEIGISMVAVNLPALRALVPNLTGSSHDYSTDGAHKLSDLSKLGSDGARKDGGSRLSRAEPPTREELGATTLTGSEENLVRPWERRVNITVTTNVDVASMRVPSGISEYVVDIGFPPNRPTNTRNHIEATS</sequence>
<dbReference type="GO" id="GO:0016020">
    <property type="term" value="C:membrane"/>
    <property type="evidence" value="ECO:0007669"/>
    <property type="project" value="UniProtKB-SubCell"/>
</dbReference>
<feature type="transmembrane region" description="Helical" evidence="7">
    <location>
        <begin position="85"/>
        <end position="109"/>
    </location>
</feature>
<evidence type="ECO:0000256" key="4">
    <source>
        <dbReference type="ARBA" id="ARBA00023136"/>
    </source>
</evidence>
<feature type="transmembrane region" description="Helical" evidence="7">
    <location>
        <begin position="233"/>
        <end position="255"/>
    </location>
</feature>
<evidence type="ECO:0000313" key="9">
    <source>
        <dbReference type="EMBL" id="PYH91802.1"/>
    </source>
</evidence>
<feature type="transmembrane region" description="Helical" evidence="7">
    <location>
        <begin position="161"/>
        <end position="188"/>
    </location>
</feature>
<evidence type="ECO:0000256" key="7">
    <source>
        <dbReference type="SAM" id="Phobius"/>
    </source>
</evidence>
<name>A0A319ELG5_9EURO</name>
<dbReference type="AlphaFoldDB" id="A0A319ELG5"/>
<evidence type="ECO:0000256" key="2">
    <source>
        <dbReference type="ARBA" id="ARBA00022692"/>
    </source>
</evidence>
<evidence type="ECO:0000256" key="1">
    <source>
        <dbReference type="ARBA" id="ARBA00004141"/>
    </source>
</evidence>
<feature type="transmembrane region" description="Helical" evidence="7">
    <location>
        <begin position="12"/>
        <end position="31"/>
    </location>
</feature>
<feature type="transmembrane region" description="Helical" evidence="7">
    <location>
        <begin position="43"/>
        <end position="65"/>
    </location>
</feature>
<accession>A0A319ELG5</accession>
<feature type="transmembrane region" description="Helical" evidence="7">
    <location>
        <begin position="121"/>
        <end position="141"/>
    </location>
</feature>
<comment type="subcellular location">
    <subcellularLocation>
        <location evidence="1">Membrane</location>
        <topology evidence="1">Multi-pass membrane protein</topology>
    </subcellularLocation>
</comment>
<dbReference type="InterPro" id="IPR052337">
    <property type="entry name" value="SAT4-like"/>
</dbReference>
<dbReference type="PANTHER" id="PTHR33048:SF123">
    <property type="entry name" value="INTEGRAL MEMBRANE PROTEIN"/>
    <property type="match status" value="1"/>
</dbReference>
<organism evidence="9 10">
    <name type="scientific">Aspergillus ellipticus CBS 707.79</name>
    <dbReference type="NCBI Taxonomy" id="1448320"/>
    <lineage>
        <taxon>Eukaryota</taxon>
        <taxon>Fungi</taxon>
        <taxon>Dikarya</taxon>
        <taxon>Ascomycota</taxon>
        <taxon>Pezizomycotina</taxon>
        <taxon>Eurotiomycetes</taxon>
        <taxon>Eurotiomycetidae</taxon>
        <taxon>Eurotiales</taxon>
        <taxon>Aspergillaceae</taxon>
        <taxon>Aspergillus</taxon>
        <taxon>Aspergillus subgen. Circumdati</taxon>
    </lineage>
</organism>
<evidence type="ECO:0000256" key="5">
    <source>
        <dbReference type="ARBA" id="ARBA00038359"/>
    </source>
</evidence>
<evidence type="ECO:0000256" key="3">
    <source>
        <dbReference type="ARBA" id="ARBA00022989"/>
    </source>
</evidence>
<dbReference type="InterPro" id="IPR049326">
    <property type="entry name" value="Rhodopsin_dom_fungi"/>
</dbReference>
<keyword evidence="10" id="KW-1185">Reference proteome</keyword>
<proteinExistence type="inferred from homology"/>
<dbReference type="Proteomes" id="UP000247810">
    <property type="component" value="Unassembled WGS sequence"/>
</dbReference>
<evidence type="ECO:0000259" key="8">
    <source>
        <dbReference type="Pfam" id="PF20684"/>
    </source>
</evidence>
<comment type="similarity">
    <text evidence="5">Belongs to the SAT4 family.</text>
</comment>
<dbReference type="EMBL" id="KZ825933">
    <property type="protein sequence ID" value="PYH91802.1"/>
    <property type="molecule type" value="Genomic_DNA"/>
</dbReference>
<evidence type="ECO:0000313" key="10">
    <source>
        <dbReference type="Proteomes" id="UP000247810"/>
    </source>
</evidence>
<protein>
    <recommendedName>
        <fullName evidence="8">Rhodopsin domain-containing protein</fullName>
    </recommendedName>
</protein>
<keyword evidence="4 7" id="KW-0472">Membrane</keyword>